<dbReference type="SMART" id="SM00382">
    <property type="entry name" value="AAA"/>
    <property type="match status" value="2"/>
</dbReference>
<dbReference type="EMBL" id="JARGEI010000006">
    <property type="protein sequence ID" value="KAJ8730382.1"/>
    <property type="molecule type" value="Genomic_DNA"/>
</dbReference>
<dbReference type="InterPro" id="IPR024317">
    <property type="entry name" value="Dynein_heavy_chain_D4_dom"/>
</dbReference>
<gene>
    <name evidence="15" type="ORF">PYW07_017420</name>
</gene>
<evidence type="ECO:0000313" key="15">
    <source>
        <dbReference type="EMBL" id="KAJ8730382.1"/>
    </source>
</evidence>
<dbReference type="GO" id="GO:0051959">
    <property type="term" value="F:dynein light intermediate chain binding"/>
    <property type="evidence" value="ECO:0007669"/>
    <property type="project" value="InterPro"/>
</dbReference>
<dbReference type="SUPFAM" id="SSF52540">
    <property type="entry name" value="P-loop containing nucleoside triphosphate hydrolases"/>
    <property type="match status" value="5"/>
</dbReference>
<keyword evidence="11" id="KW-0206">Cytoskeleton</keyword>
<dbReference type="InterPro" id="IPR043157">
    <property type="entry name" value="Dynein_AAA1S"/>
</dbReference>
<dbReference type="Gene3D" id="3.40.50.300">
    <property type="entry name" value="P-loop containing nucleotide triphosphate hydrolases"/>
    <property type="match status" value="6"/>
</dbReference>
<keyword evidence="12" id="KW-0966">Cell projection</keyword>
<reference evidence="15" key="1">
    <citation type="submission" date="2023-03" db="EMBL/GenBank/DDBJ databases">
        <title>Chromosome-level genomes of two armyworms, Mythimna separata and Mythimna loreyi, provide insights into the biosynthesis and reception of sex pheromones.</title>
        <authorList>
            <person name="Zhao H."/>
        </authorList>
    </citation>
    <scope>NUCLEOTIDE SEQUENCE</scope>
    <source>
        <strain evidence="15">BeijingLab</strain>
        <tissue evidence="15">Pupa</tissue>
    </source>
</reference>
<evidence type="ECO:0000256" key="6">
    <source>
        <dbReference type="ARBA" id="ARBA00022840"/>
    </source>
</evidence>
<evidence type="ECO:0000256" key="3">
    <source>
        <dbReference type="ARBA" id="ARBA00022490"/>
    </source>
</evidence>
<feature type="compositionally biased region" description="Basic and acidic residues" evidence="13">
    <location>
        <begin position="2618"/>
        <end position="2631"/>
    </location>
</feature>
<keyword evidence="6" id="KW-0067">ATP-binding</keyword>
<evidence type="ECO:0000256" key="13">
    <source>
        <dbReference type="SAM" id="MobiDB-lite"/>
    </source>
</evidence>
<keyword evidence="5" id="KW-0547">Nucleotide-binding</keyword>
<feature type="domain" description="AAA+ ATPase" evidence="14">
    <location>
        <begin position="1070"/>
        <end position="1190"/>
    </location>
</feature>
<proteinExistence type="inferred from homology"/>
<evidence type="ECO:0000256" key="9">
    <source>
        <dbReference type="ARBA" id="ARBA00023069"/>
    </source>
</evidence>
<feature type="domain" description="AAA+ ATPase" evidence="14">
    <location>
        <begin position="76"/>
        <end position="215"/>
    </location>
</feature>
<dbReference type="Pfam" id="PF12774">
    <property type="entry name" value="AAA_6"/>
    <property type="match status" value="2"/>
</dbReference>
<dbReference type="CDD" id="cd00009">
    <property type="entry name" value="AAA"/>
    <property type="match status" value="1"/>
</dbReference>
<dbReference type="Gene3D" id="1.20.58.1120">
    <property type="match status" value="1"/>
</dbReference>
<dbReference type="FunFam" id="1.10.8.710:FF:000004">
    <property type="entry name" value="Dynein axonemal heavy chain 6"/>
    <property type="match status" value="1"/>
</dbReference>
<dbReference type="Gene3D" id="1.10.8.710">
    <property type="match status" value="1"/>
</dbReference>
<evidence type="ECO:0000256" key="7">
    <source>
        <dbReference type="ARBA" id="ARBA00023017"/>
    </source>
</evidence>
<dbReference type="Gene3D" id="1.10.472.130">
    <property type="match status" value="1"/>
</dbReference>
<name>A0AAD8DXE3_MYTSE</name>
<dbReference type="Gene3D" id="1.20.920.30">
    <property type="match status" value="15"/>
</dbReference>
<evidence type="ECO:0000313" key="16">
    <source>
        <dbReference type="Proteomes" id="UP001231518"/>
    </source>
</evidence>
<dbReference type="FunFam" id="1.20.920.30:FF:000002">
    <property type="entry name" value="Dynein axonemal heavy chain 3"/>
    <property type="match status" value="1"/>
</dbReference>
<keyword evidence="8" id="KW-0175">Coiled coil</keyword>
<keyword evidence="10" id="KW-0505">Motor protein</keyword>
<comment type="subcellular location">
    <subcellularLocation>
        <location evidence="1">Cytoplasm</location>
        <location evidence="1">Cytoskeleton</location>
        <location evidence="1">Cilium axoneme</location>
    </subcellularLocation>
</comment>
<keyword evidence="7" id="KW-0243">Dynein</keyword>
<dbReference type="InterPro" id="IPR041466">
    <property type="entry name" value="Dynein_AAA5_ext"/>
</dbReference>
<dbReference type="FunFam" id="3.40.50.300:FF:000044">
    <property type="entry name" value="Dynein heavy chain 5, axonemal"/>
    <property type="match status" value="1"/>
</dbReference>
<dbReference type="GO" id="GO:0007018">
    <property type="term" value="P:microtubule-based movement"/>
    <property type="evidence" value="ECO:0007669"/>
    <property type="project" value="InterPro"/>
</dbReference>
<dbReference type="Pfam" id="PF17852">
    <property type="entry name" value="Dynein_AAA_lid"/>
    <property type="match status" value="1"/>
</dbReference>
<dbReference type="InterPro" id="IPR041589">
    <property type="entry name" value="DNAH3_AAA_lid_1"/>
</dbReference>
<dbReference type="InterPro" id="IPR027417">
    <property type="entry name" value="P-loop_NTPase"/>
</dbReference>
<accession>A0AAD8DXE3</accession>
<dbReference type="GO" id="GO:0005930">
    <property type="term" value="C:axoneme"/>
    <property type="evidence" value="ECO:0007669"/>
    <property type="project" value="UniProtKB-SubCell"/>
</dbReference>
<dbReference type="InterPro" id="IPR026983">
    <property type="entry name" value="DHC"/>
</dbReference>
<comment type="similarity">
    <text evidence="2">Belongs to the dynein heavy chain family.</text>
</comment>
<evidence type="ECO:0000256" key="2">
    <source>
        <dbReference type="ARBA" id="ARBA00008887"/>
    </source>
</evidence>
<keyword evidence="9" id="KW-0969">Cilium</keyword>
<evidence type="ECO:0000256" key="1">
    <source>
        <dbReference type="ARBA" id="ARBA00004430"/>
    </source>
</evidence>
<dbReference type="InterPro" id="IPR003593">
    <property type="entry name" value="AAA+_ATPase"/>
</dbReference>
<evidence type="ECO:0000256" key="12">
    <source>
        <dbReference type="ARBA" id="ARBA00023273"/>
    </source>
</evidence>
<dbReference type="Pfam" id="PF12780">
    <property type="entry name" value="AAA_8"/>
    <property type="match status" value="1"/>
</dbReference>
<keyword evidence="3" id="KW-0963">Cytoplasm</keyword>
<feature type="region of interest" description="Disordered" evidence="13">
    <location>
        <begin position="2601"/>
        <end position="2637"/>
    </location>
</feature>
<keyword evidence="16" id="KW-1185">Reference proteome</keyword>
<dbReference type="GO" id="GO:0045505">
    <property type="term" value="F:dynein intermediate chain binding"/>
    <property type="evidence" value="ECO:0007669"/>
    <property type="project" value="InterPro"/>
</dbReference>
<dbReference type="Pfam" id="PF17857">
    <property type="entry name" value="AAA_lid_1"/>
    <property type="match status" value="1"/>
</dbReference>
<protein>
    <recommendedName>
        <fullName evidence="14">AAA+ ATPase domain-containing protein</fullName>
    </recommendedName>
</protein>
<evidence type="ECO:0000256" key="4">
    <source>
        <dbReference type="ARBA" id="ARBA00022701"/>
    </source>
</evidence>
<evidence type="ECO:0000256" key="5">
    <source>
        <dbReference type="ARBA" id="ARBA00022741"/>
    </source>
</evidence>
<evidence type="ECO:0000256" key="11">
    <source>
        <dbReference type="ARBA" id="ARBA00023212"/>
    </source>
</evidence>
<dbReference type="PANTHER" id="PTHR22878">
    <property type="entry name" value="DYNEIN HEAVY CHAIN 6, AXONEMAL-LIKE-RELATED"/>
    <property type="match status" value="1"/>
</dbReference>
<evidence type="ECO:0000256" key="8">
    <source>
        <dbReference type="ARBA" id="ARBA00023054"/>
    </source>
</evidence>
<dbReference type="GO" id="GO:0005524">
    <property type="term" value="F:ATP binding"/>
    <property type="evidence" value="ECO:0007669"/>
    <property type="project" value="UniProtKB-KW"/>
</dbReference>
<comment type="caution">
    <text evidence="15">The sequence shown here is derived from an EMBL/GenBank/DDBJ whole genome shotgun (WGS) entry which is preliminary data.</text>
</comment>
<evidence type="ECO:0000259" key="14">
    <source>
        <dbReference type="SMART" id="SM00382"/>
    </source>
</evidence>
<keyword evidence="4" id="KW-0493">Microtubule</keyword>
<organism evidence="15 16">
    <name type="scientific">Mythimna separata</name>
    <name type="common">Oriental armyworm</name>
    <name type="synonym">Pseudaletia separata</name>
    <dbReference type="NCBI Taxonomy" id="271217"/>
    <lineage>
        <taxon>Eukaryota</taxon>
        <taxon>Metazoa</taxon>
        <taxon>Ecdysozoa</taxon>
        <taxon>Arthropoda</taxon>
        <taxon>Hexapoda</taxon>
        <taxon>Insecta</taxon>
        <taxon>Pterygota</taxon>
        <taxon>Neoptera</taxon>
        <taxon>Endopterygota</taxon>
        <taxon>Lepidoptera</taxon>
        <taxon>Glossata</taxon>
        <taxon>Ditrysia</taxon>
        <taxon>Noctuoidea</taxon>
        <taxon>Noctuidae</taxon>
        <taxon>Noctuinae</taxon>
        <taxon>Hadenini</taxon>
        <taxon>Mythimna</taxon>
    </lineage>
</organism>
<dbReference type="GO" id="GO:0005874">
    <property type="term" value="C:microtubule"/>
    <property type="evidence" value="ECO:0007669"/>
    <property type="project" value="UniProtKB-KW"/>
</dbReference>
<dbReference type="InterPro" id="IPR035699">
    <property type="entry name" value="AAA_6"/>
</dbReference>
<dbReference type="GO" id="GO:0030286">
    <property type="term" value="C:dynein complex"/>
    <property type="evidence" value="ECO:0007669"/>
    <property type="project" value="UniProtKB-KW"/>
</dbReference>
<evidence type="ECO:0000256" key="10">
    <source>
        <dbReference type="ARBA" id="ARBA00023175"/>
    </source>
</evidence>
<sequence>MSRSIQEELLERNVIDITDFNWISQLRYYWRGEKMVCSMITTDVDYGFEYLGNSGRLVATPLTDRCFRTLMSALKLNLGGAPEGPAGTGKTETTKDLAKAVAKKCVVFNCSDGLDYKALGKFFKGLAQSGAWACFDEFNRIELEVLSVVAQQILSIQLAILRREKRFFFEGTEISLNPSCSVFITMNPGYAGRTELPDNLKVLFRTVAMMVPDYAMIGEITLYSNGFVNAGPLARKIVQAYKLCSEQLSSQNHYDYGMRAVKSVLLASGALKKNYPDKDEAQLVLRAIIDVNMPKFLSQDVPLFTGIYSDLFPGVEIPQPDRVELTRCVLRELEKRNLQATDWYLEKIIQRPVPGRGDPAARPRGAHALRAARAGEAQPAGHRLVPREDHTGNIYSDLFPGVEIPQPDRVELTRCVLRELEKRNLQATDWYLEKIIQRPVPGRGDPAARPRGAHALRAARAGEAQPAGHRLVPREDHTGNIYSDLFPGVEIPQPDRVELTRCVLRELEKRNLQATDCDLFPGVEIPQPDRVELTRCVLRELEKRNLQATDWYLEKIIQVYEMMLVRHGFMIVGAPMGGKTCAYQSLAEALRALQLTKPPPRHKEFGAIYRILNPKAITMGQLYGCFDPVSHEWYELLFIYRILNPKAITMGQLYGCFDPVSHEWYELLFIYRILNPKAITMGQLYGCFDPVSHEWYELLFIYRILNPKAITMGQLYGCFDPVSHEWYELLFIYRILNPKAITMGQLYGCFDPVSHEWYELLFIYRILNPKAITMGQLYGCFDPVSHEWSDGVLAIAFREYAMSITRDRKWIIFDGPVDAVWIENMNTVLDDNKKLCLMSGEIIQMTNKMNLIYEAADLEFASPATVSRCGMIYMEPEMLGWRAFLTSYNVYLTKKLIPEQFELIQELIHWLVQPIIDFISQKCTTFVRVGEIHQFYSFARLFTVLLDSEAQFSTLWLQCTFLFALLWGLCATVDGESRHTLDVFLRKLLDGGNANYPKPKSFKLTKTQMFPDKDTVFDCMYDKRNNGTWISWMELEKEVPLPPNAKVNDLIILTNENACLRFFVKTMVKAHIPILIVGPTGTGKSSMVLNFLLSLPKEKYITNTINFSARTTANQTQDIIMSKVDRRRKGVFGPSMGKKCVLFVDDLSMPQKECYGAQPPLELLRQWIDHGHWYDLRDMVRQEVVDVWIDHGHWYDLRDMVRQEVVDVWIDHGHWYDLRDMVRQEVVDVWIDHGHWYDLRDMVRQEVVDVWIDHGHWYDLRDMVRQEVVDVWVDHGHWYDLRDMVRQEVVDVWIDHGHWYDLRDMVRQEVVDVWIDHGHWYDLRDMVRQEVVDVWIDHGHWYDLRDMVRQEVVDVWIDHGHWYDLRDMVRQEVVDVWIDHGHWYDLRDMVRQEVVDVWIDHGHWYDLRDMVRQEVVDVWIDHGHWYDLRDMVRQEVVDVWIDHGHWYDLRDMVRQEVVDVWIDHGHWYDLRDMVRQEVVDVWIDHGHWYDLRDMVRQEVVDVLFVSAMLPPGGGSNLITSRLTRHMLVVSLDSFEDNTLNRIFVTIMDWHFAKGFIEALQRQAKAVVGATMEVYKAVTLQFLPTPSKCHYLFNLRDFARVIKGILLVPSTHMKDLNKLVILWIHEAYRVFYDRLIDDADRQKLYEVVYKAVYGNFRVHMDAVLKELGYVPEDEKCANRHACNIFFGNYMEPDADPKIYDQVLSLEDMADKMEYYLEEYNVVSSSPMALVMFRYALDHISRCTRVLLQDNGEYCCDMADKMEYYLEEYNVVSSSPMALVMFRYALDHISRCTRVLLQDNGEYCCDMADKMEYYLEEYNVVSSSPMALVMFRYALDHISRCTRVLLQDNGEYCCDMADKMEYYLEEYNVVSSSPMALVMFRYALDHISRCTRVLLQDNGEYCCDMADKMEYYLEEYNVVSSSPMALVMFRYALDHISRCTRVLLQDNGEYCCDMADKMEYYLEEYNVVSSSPMALVMFRYALDHISRCTRVLLQDNGEYCCDMADKMEYYLEEYNVVSSSPMALVMFRYALDHISRCTRVLLQDNGEYCCDMADKMEYYLEEYNVVSSSPMALVMFRYALDHISRCTRVLLQDNGEYCCDMADKMEYYLEEYNVVSSSPMALVMFRYALDHISRCTRVLLQDNGEYCCDMADKMEYYLEEYNVVSSSPMALVMFRYALDHISRCTRVLLQDNGEYCCDMADKMEYYLEEYNVVSSSPMALVMFRYALDHISRCTRVLLQDNGEYCCDMADKMEYYLEEYNVVSSSPMALVMFRYALDHISRCTRVLLQDNGEYCCDMADKMEYYLEEYNVVSSSPMALVMFRYALDHISRCTRVLLQDNGEYCCDMADKMEYYLEEYNVVSSSPMALVMFRYALDHISRCTRVLLQDNGEYCCDMADKMEYYLEEYNVVSSSPMALVMFRYALDHISRCTRVLLQDNGEYCCDMADKMEYYLEEYNVVSSSPMALVMFRYALDHISRCTRVLLQDNGKCLFVSNLLLVGVGGSGRSSAVKLAASILEMNVVQIEISRVYGQNEWRDDIRRLLMKAGIIGKPLVFLFADNQIMYEGMVEDINMLLNTGDIPNLYGMDEKVEILDKMQTAVRESVSDAPSLMYGRHPQPVRHGREGGDPRQDADGRPGVGE</sequence>
<dbReference type="Pfam" id="PF12775">
    <property type="entry name" value="AAA_7"/>
    <property type="match status" value="2"/>
</dbReference>
<dbReference type="PANTHER" id="PTHR22878:SF71">
    <property type="entry name" value="DYNEIN, AXONEMAL, HEAVY CHAIN 3"/>
    <property type="match status" value="1"/>
</dbReference>
<dbReference type="Proteomes" id="UP001231518">
    <property type="component" value="Chromosome 9"/>
</dbReference>